<proteinExistence type="predicted"/>
<comment type="caution">
    <text evidence="3">The sequence shown here is derived from an EMBL/GenBank/DDBJ whole genome shotgun (WGS) entry which is preliminary data.</text>
</comment>
<dbReference type="AlphaFoldDB" id="A0A1S1Q0J3"/>
<protein>
    <submittedName>
        <fullName evidence="3">Uncharacterized protein</fullName>
    </submittedName>
</protein>
<keyword evidence="2" id="KW-0812">Transmembrane</keyword>
<keyword evidence="4" id="KW-1185">Reference proteome</keyword>
<evidence type="ECO:0000313" key="4">
    <source>
        <dbReference type="Proteomes" id="UP000179769"/>
    </source>
</evidence>
<dbReference type="OrthoDB" id="3218188at2"/>
<evidence type="ECO:0000313" key="3">
    <source>
        <dbReference type="EMBL" id="OHV28418.1"/>
    </source>
</evidence>
<accession>A0A1S1Q0J3</accession>
<keyword evidence="2" id="KW-0472">Membrane</keyword>
<organism evidence="3 4">
    <name type="scientific">Parafrankia soli</name>
    <dbReference type="NCBI Taxonomy" id="2599596"/>
    <lineage>
        <taxon>Bacteria</taxon>
        <taxon>Bacillati</taxon>
        <taxon>Actinomycetota</taxon>
        <taxon>Actinomycetes</taxon>
        <taxon>Frankiales</taxon>
        <taxon>Frankiaceae</taxon>
        <taxon>Parafrankia</taxon>
    </lineage>
</organism>
<keyword evidence="2" id="KW-1133">Transmembrane helix</keyword>
<feature type="compositionally biased region" description="Low complexity" evidence="1">
    <location>
        <begin position="96"/>
        <end position="113"/>
    </location>
</feature>
<sequence>MRLLDRVDDAALPPVGRVLESVAGRLAGARDRPRARLRRGWAARGGPYVDGDGPPPPGRASVITGRALEAIGRLLVLGLVVLIVVGAVTTMLRGADPSGSHAPGPGPGNAPAGPVEPTVTVGPAVGESPATYAAEAAAKLDGLTRAAPDADLYAVVSLAGYRTPDEMLQIFTAYRTLEVFFGVPPDGAVMAATVRDPVADLTAAFDSEADAADTRAHSATDPAEAEHARQEATALRARCGCLFGAVVRAPAARLVDLGHIEGVRVVDPAPPGISPETVRFLPLQPDPR</sequence>
<evidence type="ECO:0000256" key="2">
    <source>
        <dbReference type="SAM" id="Phobius"/>
    </source>
</evidence>
<dbReference type="Proteomes" id="UP000179769">
    <property type="component" value="Unassembled WGS sequence"/>
</dbReference>
<evidence type="ECO:0000256" key="1">
    <source>
        <dbReference type="SAM" id="MobiDB-lite"/>
    </source>
</evidence>
<feature type="region of interest" description="Disordered" evidence="1">
    <location>
        <begin position="96"/>
        <end position="124"/>
    </location>
</feature>
<name>A0A1S1Q0J3_9ACTN</name>
<dbReference type="EMBL" id="MAXA01000213">
    <property type="protein sequence ID" value="OHV28418.1"/>
    <property type="molecule type" value="Genomic_DNA"/>
</dbReference>
<reference evidence="4" key="1">
    <citation type="submission" date="2016-07" db="EMBL/GenBank/DDBJ databases">
        <title>Frankia sp. NRRL B-16219 Genome sequencing.</title>
        <authorList>
            <person name="Ghodhbane-Gtari F."/>
            <person name="Swanson E."/>
            <person name="Gueddou A."/>
            <person name="Louati M."/>
            <person name="Nouioui I."/>
            <person name="Hezbri K."/>
            <person name="Abebe-Akele F."/>
            <person name="Simpson S."/>
            <person name="Morris K."/>
            <person name="Thomas K."/>
            <person name="Gtari M."/>
            <person name="Tisa L.S."/>
        </authorList>
    </citation>
    <scope>NUCLEOTIDE SEQUENCE [LARGE SCALE GENOMIC DNA]</scope>
    <source>
        <strain evidence="4">NRRL B-16219</strain>
    </source>
</reference>
<gene>
    <name evidence="3" type="ORF">BBK14_04170</name>
</gene>
<feature type="transmembrane region" description="Helical" evidence="2">
    <location>
        <begin position="74"/>
        <end position="92"/>
    </location>
</feature>